<feature type="compositionally biased region" description="Low complexity" evidence="1">
    <location>
        <begin position="7"/>
        <end position="21"/>
    </location>
</feature>
<organism evidence="3 4">
    <name type="scientific">Vibrio spartinae</name>
    <dbReference type="NCBI Taxonomy" id="1918945"/>
    <lineage>
        <taxon>Bacteria</taxon>
        <taxon>Pseudomonadati</taxon>
        <taxon>Pseudomonadota</taxon>
        <taxon>Gammaproteobacteria</taxon>
        <taxon>Vibrionales</taxon>
        <taxon>Vibrionaceae</taxon>
        <taxon>Vibrio</taxon>
    </lineage>
</organism>
<feature type="transmembrane region" description="Helical" evidence="2">
    <location>
        <begin position="135"/>
        <end position="155"/>
    </location>
</feature>
<evidence type="ECO:0000256" key="1">
    <source>
        <dbReference type="SAM" id="MobiDB-lite"/>
    </source>
</evidence>
<dbReference type="AlphaFoldDB" id="A0A1N6MB54"/>
<dbReference type="OrthoDB" id="6107847at2"/>
<keyword evidence="2" id="KW-0812">Transmembrane</keyword>
<evidence type="ECO:0000256" key="2">
    <source>
        <dbReference type="SAM" id="Phobius"/>
    </source>
</evidence>
<accession>A0A1N6MB54</accession>
<sequence length="159" mass="15877">MGGGGKSSSSNTTNTTSISGTNAVQGDNLGILLSGVQGSVGNITVTDQGAVNAAKETAKQALETSADTTKEALSFGKNSLKEAFSFGEKSLSANKSAIDAIKSVANQASDNTRTALAVADAAKQREQTGLDNSSYLTTFAIAACVVGGVLAVVALRGKS</sequence>
<keyword evidence="2" id="KW-1133">Transmembrane helix</keyword>
<evidence type="ECO:0000313" key="4">
    <source>
        <dbReference type="Proteomes" id="UP000184774"/>
    </source>
</evidence>
<gene>
    <name evidence="3" type="ORF">VSP9026_04494</name>
</gene>
<feature type="region of interest" description="Disordered" evidence="1">
    <location>
        <begin position="1"/>
        <end position="21"/>
    </location>
</feature>
<evidence type="ECO:0000313" key="3">
    <source>
        <dbReference type="EMBL" id="SIO96688.1"/>
    </source>
</evidence>
<dbReference type="Proteomes" id="UP000184774">
    <property type="component" value="Unassembled WGS sequence"/>
</dbReference>
<proteinExistence type="predicted"/>
<protein>
    <submittedName>
        <fullName evidence="3">Uncharacterized protein</fullName>
    </submittedName>
</protein>
<reference evidence="3 4" key="1">
    <citation type="submission" date="2016-12" db="EMBL/GenBank/DDBJ databases">
        <authorList>
            <person name="Song W.-J."/>
            <person name="Kurnit D.M."/>
        </authorList>
    </citation>
    <scope>NUCLEOTIDE SEQUENCE [LARGE SCALE GENOMIC DNA]</scope>
    <source>
        <strain evidence="3 4">CECT 9026</strain>
    </source>
</reference>
<dbReference type="EMBL" id="FSSB01000040">
    <property type="protein sequence ID" value="SIO96688.1"/>
    <property type="molecule type" value="Genomic_DNA"/>
</dbReference>
<dbReference type="RefSeq" id="WP_074375096.1">
    <property type="nucleotide sequence ID" value="NZ_AP024907.1"/>
</dbReference>
<keyword evidence="2" id="KW-0472">Membrane</keyword>
<name>A0A1N6MB54_9VIBR</name>